<comment type="caution">
    <text evidence="1">The sequence shown here is derived from an EMBL/GenBank/DDBJ whole genome shotgun (WGS) entry which is preliminary data.</text>
</comment>
<organism evidence="1 2">
    <name type="scientific">Sinanodonta woodiana</name>
    <name type="common">Chinese pond mussel</name>
    <name type="synonym">Anodonta woodiana</name>
    <dbReference type="NCBI Taxonomy" id="1069815"/>
    <lineage>
        <taxon>Eukaryota</taxon>
        <taxon>Metazoa</taxon>
        <taxon>Spiralia</taxon>
        <taxon>Lophotrochozoa</taxon>
        <taxon>Mollusca</taxon>
        <taxon>Bivalvia</taxon>
        <taxon>Autobranchia</taxon>
        <taxon>Heteroconchia</taxon>
        <taxon>Palaeoheterodonta</taxon>
        <taxon>Unionida</taxon>
        <taxon>Unionoidea</taxon>
        <taxon>Unionidae</taxon>
        <taxon>Unioninae</taxon>
        <taxon>Sinanodonta</taxon>
    </lineage>
</organism>
<proteinExistence type="predicted"/>
<dbReference type="AlphaFoldDB" id="A0ABD3TFJ5"/>
<sequence>MVTRLSVNMAPKFQNELLKMLGRSIFTQLCLILCISSAPITAEINQCDAINMCVLFDSEFKGPEEVIDTQWKIFCFTGREHSLLFLWTNPV</sequence>
<keyword evidence="2" id="KW-1185">Reference proteome</keyword>
<feature type="non-terminal residue" evidence="1">
    <location>
        <position position="91"/>
    </location>
</feature>
<reference evidence="1 2" key="1">
    <citation type="submission" date="2024-11" db="EMBL/GenBank/DDBJ databases">
        <title>Chromosome-level genome assembly of the freshwater bivalve Anodonta woodiana.</title>
        <authorList>
            <person name="Chen X."/>
        </authorList>
    </citation>
    <scope>NUCLEOTIDE SEQUENCE [LARGE SCALE GENOMIC DNA]</scope>
    <source>
        <strain evidence="1">MN2024</strain>
        <tissue evidence="1">Gills</tissue>
    </source>
</reference>
<dbReference type="Proteomes" id="UP001634394">
    <property type="component" value="Unassembled WGS sequence"/>
</dbReference>
<protein>
    <submittedName>
        <fullName evidence="1">Uncharacterized protein</fullName>
    </submittedName>
</protein>
<evidence type="ECO:0000313" key="1">
    <source>
        <dbReference type="EMBL" id="KAL3835784.1"/>
    </source>
</evidence>
<gene>
    <name evidence="1" type="ORF">ACJMK2_021260</name>
</gene>
<name>A0ABD3TFJ5_SINWO</name>
<dbReference type="EMBL" id="JBJQND010000018">
    <property type="protein sequence ID" value="KAL3835784.1"/>
    <property type="molecule type" value="Genomic_DNA"/>
</dbReference>
<accession>A0ABD3TFJ5</accession>
<evidence type="ECO:0000313" key="2">
    <source>
        <dbReference type="Proteomes" id="UP001634394"/>
    </source>
</evidence>